<evidence type="ECO:0000313" key="3">
    <source>
        <dbReference type="Proteomes" id="UP000308349"/>
    </source>
</evidence>
<name>A0A5R8P9B0_9NOCA</name>
<dbReference type="RefSeq" id="WP_138457988.1">
    <property type="nucleotide sequence ID" value="NZ_VBUU01000029.1"/>
</dbReference>
<reference evidence="2 3" key="1">
    <citation type="submission" date="2019-05" db="EMBL/GenBank/DDBJ databases">
        <title>Genomes sequences of two Nocardia cyriacigeorgica environmental isolates, type strains Nocardia asteroides ATCC 19247 and Nocardia cyriacigeorgica DSM 44484.</title>
        <authorList>
            <person name="Vautrin F."/>
            <person name="Bergeron E."/>
            <person name="Dubost A."/>
            <person name="Abrouk D."/>
            <person name="Rodriguez Nava V."/>
            <person name="Pujic P."/>
        </authorList>
    </citation>
    <scope>NUCLEOTIDE SEQUENCE [LARGE SCALE GENOMIC DNA]</scope>
    <source>
        <strain evidence="2 3">EML 1456</strain>
    </source>
</reference>
<protein>
    <submittedName>
        <fullName evidence="2">Uncharacterized protein</fullName>
    </submittedName>
</protein>
<dbReference type="Proteomes" id="UP000308349">
    <property type="component" value="Unassembled WGS sequence"/>
</dbReference>
<evidence type="ECO:0000256" key="1">
    <source>
        <dbReference type="SAM" id="MobiDB-lite"/>
    </source>
</evidence>
<feature type="compositionally biased region" description="Low complexity" evidence="1">
    <location>
        <begin position="1"/>
        <end position="15"/>
    </location>
</feature>
<gene>
    <name evidence="2" type="ORF">FEK35_23300</name>
</gene>
<dbReference type="OrthoDB" id="4514534at2"/>
<proteinExistence type="predicted"/>
<sequence length="183" mass="19870">MTTDDTTATANQTADSEAPTTSDPLGRFGADCPIRVGDEVTVRHNPTLRGRVRAIYLNDEIAECAIETSDGKRGFAPPWALVPADTAPSEEWQNKMRAFENAQLDNAIETLRRNQHEVADDAEELATLLQTMAANLRDGTTPDPGEPATNLIQTFADGLDEVTALEDRIIALAALSTHRPTRT</sequence>
<evidence type="ECO:0000313" key="2">
    <source>
        <dbReference type="EMBL" id="TLG01789.1"/>
    </source>
</evidence>
<accession>A0A5R8P9B0</accession>
<feature type="region of interest" description="Disordered" evidence="1">
    <location>
        <begin position="1"/>
        <end position="27"/>
    </location>
</feature>
<dbReference type="EMBL" id="VBUU01000029">
    <property type="protein sequence ID" value="TLG01789.1"/>
    <property type="molecule type" value="Genomic_DNA"/>
</dbReference>
<dbReference type="AlphaFoldDB" id="A0A5R8P9B0"/>
<comment type="caution">
    <text evidence="2">The sequence shown here is derived from an EMBL/GenBank/DDBJ whole genome shotgun (WGS) entry which is preliminary data.</text>
</comment>
<organism evidence="2 3">
    <name type="scientific">Nocardia cyriacigeorgica</name>
    <dbReference type="NCBI Taxonomy" id="135487"/>
    <lineage>
        <taxon>Bacteria</taxon>
        <taxon>Bacillati</taxon>
        <taxon>Actinomycetota</taxon>
        <taxon>Actinomycetes</taxon>
        <taxon>Mycobacteriales</taxon>
        <taxon>Nocardiaceae</taxon>
        <taxon>Nocardia</taxon>
    </lineage>
</organism>